<dbReference type="SUPFAM" id="SSF56672">
    <property type="entry name" value="DNA/RNA polymerases"/>
    <property type="match status" value="1"/>
</dbReference>
<comment type="caution">
    <text evidence="2">The sequence shown here is derived from an EMBL/GenBank/DDBJ whole genome shotgun (WGS) entry which is preliminary data.</text>
</comment>
<proteinExistence type="predicted"/>
<sequence>MDMKQDEREGIDDFVMRVRKKHQRINWDTMKDKYSLNDLMIGVTITRGTTSVNIREYCLSRSGVPNLDDVLAKGRSRESMKQHDREMIGNTDTAGREITFKSEPAFTVKSRYGKYIAKFDLEKNQKAMFDTNRKCKFCGFDWPRPKGPTSCPAWGKECRKCVQKNHFARCCKEEKFKDSKKTSSESSDSDEGTVGHVYEIGSRTHERVIVKVEEKRVDFSIDTGSSSVIMTKQTYLDFNKNQDISLNRTGVKLTPYGFDNPLNLLAEWAVYSIAQTKKGRSPKLQDVLEEYEDRFSGIGTLKDKRGKIKCVKIQVDPAVRPVAQPYRLPPIHLEDKLIKELDKWEDSNATETGPIIEKIPEDQPTTWLSNLVVTPKKFKPGQDIKDMEVRPSVDMRCPNKAIRTTKCHITTILEVRRKLQKAGATRFTKLDIHRGYLNMVLNPDSRDITSHHTPRGPRRFTRMNYGTKSAAETFQKEISEALEGLEGVLNISDDILVYGKHEEEHDHNVEETLKRCRERDIRLGPEKCEFNLPEVTYYGYVFSGNGMKPDPRKVETLKNAEPPANVSELRSFLGMAGYSSPFIPHYSEKTARLRDLLVEKEY</sequence>
<dbReference type="InterPro" id="IPR043128">
    <property type="entry name" value="Rev_trsase/Diguanyl_cyclase"/>
</dbReference>
<dbReference type="CDD" id="cd01647">
    <property type="entry name" value="RT_LTR"/>
    <property type="match status" value="1"/>
</dbReference>
<dbReference type="InterPro" id="IPR043502">
    <property type="entry name" value="DNA/RNA_pol_sf"/>
</dbReference>
<evidence type="ECO:0000313" key="2">
    <source>
        <dbReference type="EMBL" id="CAB4028691.1"/>
    </source>
</evidence>
<organism evidence="2 3">
    <name type="scientific">Paramuricea clavata</name>
    <name type="common">Red gorgonian</name>
    <name type="synonym">Violescent sea-whip</name>
    <dbReference type="NCBI Taxonomy" id="317549"/>
    <lineage>
        <taxon>Eukaryota</taxon>
        <taxon>Metazoa</taxon>
        <taxon>Cnidaria</taxon>
        <taxon>Anthozoa</taxon>
        <taxon>Octocorallia</taxon>
        <taxon>Malacalcyonacea</taxon>
        <taxon>Plexauridae</taxon>
        <taxon>Paramuricea</taxon>
    </lineage>
</organism>
<keyword evidence="3" id="KW-1185">Reference proteome</keyword>
<dbReference type="Gene3D" id="3.30.70.270">
    <property type="match status" value="2"/>
</dbReference>
<dbReference type="AlphaFoldDB" id="A0A6S7JE94"/>
<dbReference type="Proteomes" id="UP001152795">
    <property type="component" value="Unassembled WGS sequence"/>
</dbReference>
<dbReference type="InterPro" id="IPR000477">
    <property type="entry name" value="RT_dom"/>
</dbReference>
<dbReference type="Gene3D" id="3.10.10.10">
    <property type="entry name" value="HIV Type 1 Reverse Transcriptase, subunit A, domain 1"/>
    <property type="match status" value="1"/>
</dbReference>
<dbReference type="OrthoDB" id="9950135at2759"/>
<dbReference type="InterPro" id="IPR050951">
    <property type="entry name" value="Retrovirus_Pol_polyprotein"/>
</dbReference>
<dbReference type="EMBL" id="CACRXK020015654">
    <property type="protein sequence ID" value="CAB4028691.1"/>
    <property type="molecule type" value="Genomic_DNA"/>
</dbReference>
<name>A0A6S7JE94_PARCT</name>
<feature type="domain" description="Reverse transcriptase" evidence="1">
    <location>
        <begin position="390"/>
        <end position="541"/>
    </location>
</feature>
<accession>A0A6S7JE94</accession>
<dbReference type="Pfam" id="PF00078">
    <property type="entry name" value="RVT_1"/>
    <property type="match status" value="1"/>
</dbReference>
<evidence type="ECO:0000259" key="1">
    <source>
        <dbReference type="Pfam" id="PF00078"/>
    </source>
</evidence>
<evidence type="ECO:0000313" key="3">
    <source>
        <dbReference type="Proteomes" id="UP001152795"/>
    </source>
</evidence>
<gene>
    <name evidence="2" type="ORF">PACLA_8A010310</name>
</gene>
<protein>
    <recommendedName>
        <fullName evidence="1">Reverse transcriptase domain-containing protein</fullName>
    </recommendedName>
</protein>
<dbReference type="PANTHER" id="PTHR37984">
    <property type="entry name" value="PROTEIN CBG26694"/>
    <property type="match status" value="1"/>
</dbReference>
<dbReference type="PANTHER" id="PTHR37984:SF9">
    <property type="entry name" value="INTEGRASE CATALYTIC DOMAIN-CONTAINING PROTEIN"/>
    <property type="match status" value="1"/>
</dbReference>
<reference evidence="2" key="1">
    <citation type="submission" date="2020-04" db="EMBL/GenBank/DDBJ databases">
        <authorList>
            <person name="Alioto T."/>
            <person name="Alioto T."/>
            <person name="Gomez Garrido J."/>
        </authorList>
    </citation>
    <scope>NUCLEOTIDE SEQUENCE</scope>
    <source>
        <strain evidence="2">A484AB</strain>
    </source>
</reference>